<evidence type="ECO:0000313" key="4">
    <source>
        <dbReference type="Proteomes" id="UP000318571"/>
    </source>
</evidence>
<evidence type="ECO:0000313" key="3">
    <source>
        <dbReference type="EMBL" id="TRY75611.1"/>
    </source>
</evidence>
<dbReference type="InterPro" id="IPR037448">
    <property type="entry name" value="Zig-8"/>
</dbReference>
<dbReference type="InterPro" id="IPR013783">
    <property type="entry name" value="Ig-like_fold"/>
</dbReference>
<dbReference type="PANTHER" id="PTHR23279">
    <property type="entry name" value="DEFECTIVE PROBOSCIS EXTENSION RESPONSE DPR -RELATED"/>
    <property type="match status" value="1"/>
</dbReference>
<dbReference type="GO" id="GO:0032589">
    <property type="term" value="C:neuron projection membrane"/>
    <property type="evidence" value="ECO:0007669"/>
    <property type="project" value="TreeGrafter"/>
</dbReference>
<dbReference type="Proteomes" id="UP000318571">
    <property type="component" value="Chromosome 2"/>
</dbReference>
<dbReference type="Gene3D" id="2.60.40.10">
    <property type="entry name" value="Immunoglobulins"/>
    <property type="match status" value="2"/>
</dbReference>
<evidence type="ECO:0000259" key="2">
    <source>
        <dbReference type="PROSITE" id="PS50835"/>
    </source>
</evidence>
<evidence type="ECO:0000256" key="1">
    <source>
        <dbReference type="SAM" id="MobiDB-lite"/>
    </source>
</evidence>
<feature type="non-terminal residue" evidence="3">
    <location>
        <position position="227"/>
    </location>
</feature>
<dbReference type="SMART" id="SM00409">
    <property type="entry name" value="IG"/>
    <property type="match status" value="2"/>
</dbReference>
<dbReference type="STRING" id="6832.A0A553PD49"/>
<dbReference type="SUPFAM" id="SSF48726">
    <property type="entry name" value="Immunoglobulin"/>
    <property type="match status" value="2"/>
</dbReference>
<organism evidence="3 4">
    <name type="scientific">Tigriopus californicus</name>
    <name type="common">Marine copepod</name>
    <dbReference type="NCBI Taxonomy" id="6832"/>
    <lineage>
        <taxon>Eukaryota</taxon>
        <taxon>Metazoa</taxon>
        <taxon>Ecdysozoa</taxon>
        <taxon>Arthropoda</taxon>
        <taxon>Crustacea</taxon>
        <taxon>Multicrustacea</taxon>
        <taxon>Hexanauplia</taxon>
        <taxon>Copepoda</taxon>
        <taxon>Harpacticoida</taxon>
        <taxon>Harpacticidae</taxon>
        <taxon>Tigriopus</taxon>
    </lineage>
</organism>
<dbReference type="SMART" id="SM00408">
    <property type="entry name" value="IGc2"/>
    <property type="match status" value="2"/>
</dbReference>
<name>A0A553PD49_TIGCA</name>
<dbReference type="InterPro" id="IPR036179">
    <property type="entry name" value="Ig-like_dom_sf"/>
</dbReference>
<sequence length="227" mass="25224">MEQAHLSSSSLEAFVSFVFQLSFVRRKDFHILSNGHTLFTNDPRIEIIHRAKTIDWILRIKQASFQDSGNYDCQVSLKSGSHTLPFQLHVVSPRAVISGSSEFHLDRGSTLSLNCAVNQATTDTQFVFWYHGGRMINYDKSDRVSVQTRSTEDKKQTNSNLVIRNADPSQSGNYTCQPSNAIGASIQVFVSEDRHSEPLLRPDAKDSPNPGKLGHPVGNKGHLNNGA</sequence>
<feature type="compositionally biased region" description="Polar residues" evidence="1">
    <location>
        <begin position="157"/>
        <end position="174"/>
    </location>
</feature>
<dbReference type="Pfam" id="PF13927">
    <property type="entry name" value="Ig_3"/>
    <property type="match status" value="1"/>
</dbReference>
<dbReference type="CDD" id="cd00096">
    <property type="entry name" value="Ig"/>
    <property type="match status" value="1"/>
</dbReference>
<comment type="caution">
    <text evidence="3">The sequence shown here is derived from an EMBL/GenBank/DDBJ whole genome shotgun (WGS) entry which is preliminary data.</text>
</comment>
<dbReference type="PANTHER" id="PTHR23279:SF46">
    <property type="entry name" value="DEFECTIVE PROBOSCIS EXTENSION RESPONSE 10, ISOFORM A-RELATED"/>
    <property type="match status" value="1"/>
</dbReference>
<dbReference type="AlphaFoldDB" id="A0A553PD49"/>
<dbReference type="InterPro" id="IPR007110">
    <property type="entry name" value="Ig-like_dom"/>
</dbReference>
<protein>
    <recommendedName>
        <fullName evidence="2">Ig-like domain-containing protein</fullName>
    </recommendedName>
</protein>
<gene>
    <name evidence="3" type="ORF">TCAL_07505</name>
</gene>
<feature type="region of interest" description="Disordered" evidence="1">
    <location>
        <begin position="193"/>
        <end position="227"/>
    </location>
</feature>
<dbReference type="OMA" id="AGTITWM"/>
<dbReference type="GO" id="GO:0050808">
    <property type="term" value="P:synapse organization"/>
    <property type="evidence" value="ECO:0007669"/>
    <property type="project" value="TreeGrafter"/>
</dbReference>
<feature type="domain" description="Ig-like" evidence="2">
    <location>
        <begin position="93"/>
        <end position="191"/>
    </location>
</feature>
<proteinExistence type="predicted"/>
<feature type="region of interest" description="Disordered" evidence="1">
    <location>
        <begin position="147"/>
        <end position="174"/>
    </location>
</feature>
<feature type="compositionally biased region" description="Basic and acidic residues" evidence="1">
    <location>
        <begin position="193"/>
        <end position="206"/>
    </location>
</feature>
<keyword evidence="4" id="KW-1185">Reference proteome</keyword>
<accession>A0A553PD49</accession>
<dbReference type="PROSITE" id="PS50835">
    <property type="entry name" value="IG_LIKE"/>
    <property type="match status" value="1"/>
</dbReference>
<dbReference type="InterPro" id="IPR003598">
    <property type="entry name" value="Ig_sub2"/>
</dbReference>
<dbReference type="EMBL" id="VCGU01000005">
    <property type="protein sequence ID" value="TRY75611.1"/>
    <property type="molecule type" value="Genomic_DNA"/>
</dbReference>
<dbReference type="InterPro" id="IPR003599">
    <property type="entry name" value="Ig_sub"/>
</dbReference>
<reference evidence="3 4" key="1">
    <citation type="journal article" date="2018" name="Nat. Ecol. Evol.">
        <title>Genomic signatures of mitonuclear coevolution across populations of Tigriopus californicus.</title>
        <authorList>
            <person name="Barreto F.S."/>
            <person name="Watson E.T."/>
            <person name="Lima T.G."/>
            <person name="Willett C.S."/>
            <person name="Edmands S."/>
            <person name="Li W."/>
            <person name="Burton R.S."/>
        </authorList>
    </citation>
    <scope>NUCLEOTIDE SEQUENCE [LARGE SCALE GENOMIC DNA]</scope>
    <source>
        <strain evidence="3 4">San Diego</strain>
    </source>
</reference>